<dbReference type="InterPro" id="IPR053238">
    <property type="entry name" value="RING-H2_zinc_finger"/>
</dbReference>
<sequence length="185" mass="19283">MAQSPPGSPSFAPPPPPPQRFSFGPPPPPSSYKAPSIDSSRGRVVAGVFIGIVAAMLLYIIVCSLCRGRRARAAAAAGPHPMTAEVRLDERPLSHAFATSSTAGLPAFAYTLSVKHNVAGQGEGAATCSVCLAAFQLGEKVRLLPECLHLYHAECIGPRLDAHSTCPICRSDTDTTVGVGRLPNV</sequence>
<evidence type="ECO:0000256" key="2">
    <source>
        <dbReference type="ARBA" id="ARBA00012483"/>
    </source>
</evidence>
<dbReference type="GO" id="GO:0061630">
    <property type="term" value="F:ubiquitin protein ligase activity"/>
    <property type="evidence" value="ECO:0007669"/>
    <property type="project" value="UniProtKB-EC"/>
</dbReference>
<gene>
    <name evidence="11" type="ORF">QYE76_034066</name>
</gene>
<dbReference type="Pfam" id="PF13639">
    <property type="entry name" value="zf-RING_2"/>
    <property type="match status" value="1"/>
</dbReference>
<accession>A0AAD8R0B8</accession>
<protein>
    <recommendedName>
        <fullName evidence="2">RING-type E3 ubiquitin transferase</fullName>
        <ecNumber evidence="2">2.3.2.27</ecNumber>
    </recommendedName>
</protein>
<dbReference type="PROSITE" id="PS50089">
    <property type="entry name" value="ZF_RING_2"/>
    <property type="match status" value="1"/>
</dbReference>
<comment type="similarity">
    <text evidence="6">Belongs to the RING-type zinc finger family. ATL subfamily.</text>
</comment>
<evidence type="ECO:0000313" key="12">
    <source>
        <dbReference type="Proteomes" id="UP001231189"/>
    </source>
</evidence>
<proteinExistence type="inferred from homology"/>
<evidence type="ECO:0000256" key="4">
    <source>
        <dbReference type="ARBA" id="ARBA00022771"/>
    </source>
</evidence>
<keyword evidence="9" id="KW-0472">Membrane</keyword>
<dbReference type="EMBL" id="JAUUTY010000007">
    <property type="protein sequence ID" value="KAK1610393.1"/>
    <property type="molecule type" value="Genomic_DNA"/>
</dbReference>
<dbReference type="PANTHER" id="PTHR14155:SF518">
    <property type="entry name" value="RING-TYPE DOMAIN-CONTAINING PROTEIN"/>
    <property type="match status" value="1"/>
</dbReference>
<dbReference type="InterPro" id="IPR001841">
    <property type="entry name" value="Znf_RING"/>
</dbReference>
<dbReference type="SMART" id="SM00184">
    <property type="entry name" value="RING"/>
    <property type="match status" value="1"/>
</dbReference>
<evidence type="ECO:0000256" key="8">
    <source>
        <dbReference type="SAM" id="MobiDB-lite"/>
    </source>
</evidence>
<evidence type="ECO:0000256" key="6">
    <source>
        <dbReference type="ARBA" id="ARBA00024209"/>
    </source>
</evidence>
<evidence type="ECO:0000256" key="1">
    <source>
        <dbReference type="ARBA" id="ARBA00000900"/>
    </source>
</evidence>
<feature type="compositionally biased region" description="Pro residues" evidence="8">
    <location>
        <begin position="1"/>
        <end position="30"/>
    </location>
</feature>
<feature type="region of interest" description="Disordered" evidence="8">
    <location>
        <begin position="1"/>
        <end position="38"/>
    </location>
</feature>
<dbReference type="PANTHER" id="PTHR14155">
    <property type="entry name" value="RING FINGER DOMAIN-CONTAINING"/>
    <property type="match status" value="1"/>
</dbReference>
<feature type="domain" description="RING-type" evidence="10">
    <location>
        <begin position="128"/>
        <end position="170"/>
    </location>
</feature>
<dbReference type="Gene3D" id="3.30.40.10">
    <property type="entry name" value="Zinc/RING finger domain, C3HC4 (zinc finger)"/>
    <property type="match status" value="1"/>
</dbReference>
<reference evidence="11" key="1">
    <citation type="submission" date="2023-07" db="EMBL/GenBank/DDBJ databases">
        <title>A chromosome-level genome assembly of Lolium multiflorum.</title>
        <authorList>
            <person name="Chen Y."/>
            <person name="Copetti D."/>
            <person name="Kolliker R."/>
            <person name="Studer B."/>
        </authorList>
    </citation>
    <scope>NUCLEOTIDE SEQUENCE</scope>
    <source>
        <strain evidence="11">02402/16</strain>
        <tissue evidence="11">Leaf</tissue>
    </source>
</reference>
<dbReference type="CDD" id="cd16454">
    <property type="entry name" value="RING-H2_PA-TM-RING"/>
    <property type="match status" value="1"/>
</dbReference>
<dbReference type="GO" id="GO:0008270">
    <property type="term" value="F:zinc ion binding"/>
    <property type="evidence" value="ECO:0007669"/>
    <property type="project" value="UniProtKB-KW"/>
</dbReference>
<evidence type="ECO:0000256" key="7">
    <source>
        <dbReference type="PROSITE-ProRule" id="PRU00175"/>
    </source>
</evidence>
<dbReference type="SUPFAM" id="SSF57850">
    <property type="entry name" value="RING/U-box"/>
    <property type="match status" value="1"/>
</dbReference>
<keyword evidence="12" id="KW-1185">Reference proteome</keyword>
<feature type="transmembrane region" description="Helical" evidence="9">
    <location>
        <begin position="44"/>
        <end position="62"/>
    </location>
</feature>
<evidence type="ECO:0000256" key="9">
    <source>
        <dbReference type="SAM" id="Phobius"/>
    </source>
</evidence>
<evidence type="ECO:0000256" key="3">
    <source>
        <dbReference type="ARBA" id="ARBA00022723"/>
    </source>
</evidence>
<keyword evidence="4 7" id="KW-0863">Zinc-finger</keyword>
<dbReference type="InterPro" id="IPR013083">
    <property type="entry name" value="Znf_RING/FYVE/PHD"/>
</dbReference>
<organism evidence="11 12">
    <name type="scientific">Lolium multiflorum</name>
    <name type="common">Italian ryegrass</name>
    <name type="synonym">Lolium perenne subsp. multiflorum</name>
    <dbReference type="NCBI Taxonomy" id="4521"/>
    <lineage>
        <taxon>Eukaryota</taxon>
        <taxon>Viridiplantae</taxon>
        <taxon>Streptophyta</taxon>
        <taxon>Embryophyta</taxon>
        <taxon>Tracheophyta</taxon>
        <taxon>Spermatophyta</taxon>
        <taxon>Magnoliopsida</taxon>
        <taxon>Liliopsida</taxon>
        <taxon>Poales</taxon>
        <taxon>Poaceae</taxon>
        <taxon>BOP clade</taxon>
        <taxon>Pooideae</taxon>
        <taxon>Poodae</taxon>
        <taxon>Poeae</taxon>
        <taxon>Poeae Chloroplast Group 2 (Poeae type)</taxon>
        <taxon>Loliodinae</taxon>
        <taxon>Loliinae</taxon>
        <taxon>Lolium</taxon>
    </lineage>
</organism>
<comment type="catalytic activity">
    <reaction evidence="1">
        <text>S-ubiquitinyl-[E2 ubiquitin-conjugating enzyme]-L-cysteine + [acceptor protein]-L-lysine = [E2 ubiquitin-conjugating enzyme]-L-cysteine + N(6)-ubiquitinyl-[acceptor protein]-L-lysine.</text>
        <dbReference type="EC" id="2.3.2.27"/>
    </reaction>
</comment>
<name>A0AAD8R0B8_LOLMU</name>
<evidence type="ECO:0000256" key="5">
    <source>
        <dbReference type="ARBA" id="ARBA00022833"/>
    </source>
</evidence>
<evidence type="ECO:0000259" key="10">
    <source>
        <dbReference type="PROSITE" id="PS50089"/>
    </source>
</evidence>
<dbReference type="EC" id="2.3.2.27" evidence="2"/>
<keyword evidence="9" id="KW-0812">Transmembrane</keyword>
<comment type="caution">
    <text evidence="11">The sequence shown here is derived from an EMBL/GenBank/DDBJ whole genome shotgun (WGS) entry which is preliminary data.</text>
</comment>
<evidence type="ECO:0000313" key="11">
    <source>
        <dbReference type="EMBL" id="KAK1610393.1"/>
    </source>
</evidence>
<keyword evidence="3" id="KW-0479">Metal-binding</keyword>
<keyword evidence="9" id="KW-1133">Transmembrane helix</keyword>
<keyword evidence="5" id="KW-0862">Zinc</keyword>
<dbReference type="Proteomes" id="UP001231189">
    <property type="component" value="Unassembled WGS sequence"/>
</dbReference>
<dbReference type="AlphaFoldDB" id="A0AAD8R0B8"/>